<feature type="compositionally biased region" description="Polar residues" evidence="1">
    <location>
        <begin position="1"/>
        <end position="11"/>
    </location>
</feature>
<accession>A0AAD6ERD1</accession>
<reference evidence="3 4" key="1">
    <citation type="journal article" date="2022" name="Cell">
        <title>Repeat-based holocentromeres influence genome architecture and karyotype evolution.</title>
        <authorList>
            <person name="Hofstatter P.G."/>
            <person name="Thangavel G."/>
            <person name="Lux T."/>
            <person name="Neumann P."/>
            <person name="Vondrak T."/>
            <person name="Novak P."/>
            <person name="Zhang M."/>
            <person name="Costa L."/>
            <person name="Castellani M."/>
            <person name="Scott A."/>
            <person name="Toegelov H."/>
            <person name="Fuchs J."/>
            <person name="Mata-Sucre Y."/>
            <person name="Dias Y."/>
            <person name="Vanzela A.L.L."/>
            <person name="Huettel B."/>
            <person name="Almeida C.C.S."/>
            <person name="Simkova H."/>
            <person name="Souza G."/>
            <person name="Pedrosa-Harand A."/>
            <person name="Macas J."/>
            <person name="Mayer K.F.X."/>
            <person name="Houben A."/>
            <person name="Marques A."/>
        </authorList>
    </citation>
    <scope>NUCLEOTIDE SEQUENCE [LARGE SCALE GENOMIC DNA]</scope>
    <source>
        <strain evidence="3">RhyTen1mFocal</strain>
    </source>
</reference>
<keyword evidence="4" id="KW-1185">Reference proteome</keyword>
<evidence type="ECO:0000256" key="1">
    <source>
        <dbReference type="SAM" id="MobiDB-lite"/>
    </source>
</evidence>
<dbReference type="EMBL" id="JAMRDG010000001">
    <property type="protein sequence ID" value="KAJ3698398.1"/>
    <property type="molecule type" value="Genomic_DNA"/>
</dbReference>
<evidence type="ECO:0000313" key="3">
    <source>
        <dbReference type="EMBL" id="KAJ3698398.1"/>
    </source>
</evidence>
<feature type="region of interest" description="Disordered" evidence="1">
    <location>
        <begin position="1"/>
        <end position="37"/>
    </location>
</feature>
<protein>
    <recommendedName>
        <fullName evidence="2">TRF2/HOY1 PH-like domain-containing protein</fullName>
    </recommendedName>
</protein>
<organism evidence="3 4">
    <name type="scientific">Rhynchospora tenuis</name>
    <dbReference type="NCBI Taxonomy" id="198213"/>
    <lineage>
        <taxon>Eukaryota</taxon>
        <taxon>Viridiplantae</taxon>
        <taxon>Streptophyta</taxon>
        <taxon>Embryophyta</taxon>
        <taxon>Tracheophyta</taxon>
        <taxon>Spermatophyta</taxon>
        <taxon>Magnoliopsida</taxon>
        <taxon>Liliopsida</taxon>
        <taxon>Poales</taxon>
        <taxon>Cyperaceae</taxon>
        <taxon>Cyperoideae</taxon>
        <taxon>Rhynchosporeae</taxon>
        <taxon>Rhynchospora</taxon>
    </lineage>
</organism>
<dbReference type="InterPro" id="IPR057939">
    <property type="entry name" value="TRF2_HOY1_PH"/>
</dbReference>
<proteinExistence type="predicted"/>
<feature type="region of interest" description="Disordered" evidence="1">
    <location>
        <begin position="95"/>
        <end position="115"/>
    </location>
</feature>
<name>A0AAD6ERD1_9POAL</name>
<sequence>MVQFPNLQKISVKSEREDYADSDFGSNSKKPKIDYPYLQQCGTDKSSSIVEPQALQQNLVSEPSPLGLRLKKSPSFLDFVQAKLSQLTSRRIEKKKSAKHGCRGKAGLGSSSSDKLKASNFPASLLRIGNWERVSRYEGDLVGKVYFAKQKLVWEVLDGGLKSKIEIPWSDIAAIKASFPEDGPETLEIVLSRQPLFSRETNPTPRKHTLWQPTSDFTGGQATTHRRHYLECPQGLMIRHFEKLVRCDPRLYSLSQQPSISLDNPFFEHKPSVFEEGDVFYSTTFQNLKDGYQFSEPATVVPCPLNSSAIGIHTELRDFEEGVQNVNPGSSSGAECHPTDYSSSCDSQFSYNIQALSNHFKVPGLRPSMSRSEIVNHIGHHICRQLNSSSQNQLIKSNGDVLIKSQFEELAQYLLADSQNPIAATDEKYLMSRVNSLCSLIQKDERETREAVKIESDSKADLKPNDSFGDLLLSLPRIASFPQFL</sequence>
<dbReference type="Pfam" id="PF24818">
    <property type="entry name" value="PH_TRF2_HOY1"/>
    <property type="match status" value="1"/>
</dbReference>
<comment type="caution">
    <text evidence="3">The sequence shown here is derived from an EMBL/GenBank/DDBJ whole genome shotgun (WGS) entry which is preliminary data.</text>
</comment>
<dbReference type="PANTHER" id="PTHR33494:SF1">
    <property type="entry name" value="C2H2-TYPE DOMAIN-CONTAINING PROTEIN-RELATED"/>
    <property type="match status" value="1"/>
</dbReference>
<evidence type="ECO:0000313" key="4">
    <source>
        <dbReference type="Proteomes" id="UP001210211"/>
    </source>
</evidence>
<evidence type="ECO:0000259" key="2">
    <source>
        <dbReference type="Pfam" id="PF24818"/>
    </source>
</evidence>
<dbReference type="Proteomes" id="UP001210211">
    <property type="component" value="Unassembled WGS sequence"/>
</dbReference>
<dbReference type="AlphaFoldDB" id="A0AAD6ERD1"/>
<feature type="domain" description="TRF2/HOY1 PH-like" evidence="2">
    <location>
        <begin position="120"/>
        <end position="237"/>
    </location>
</feature>
<gene>
    <name evidence="3" type="ORF">LUZ61_002103</name>
</gene>
<dbReference type="PANTHER" id="PTHR33494">
    <property type="entry name" value="OS02G0793800 PROTEIN"/>
    <property type="match status" value="1"/>
</dbReference>